<organism evidence="10">
    <name type="scientific">Notodromas monacha</name>
    <dbReference type="NCBI Taxonomy" id="399045"/>
    <lineage>
        <taxon>Eukaryota</taxon>
        <taxon>Metazoa</taxon>
        <taxon>Ecdysozoa</taxon>
        <taxon>Arthropoda</taxon>
        <taxon>Crustacea</taxon>
        <taxon>Oligostraca</taxon>
        <taxon>Ostracoda</taxon>
        <taxon>Podocopa</taxon>
        <taxon>Podocopida</taxon>
        <taxon>Cypridocopina</taxon>
        <taxon>Cypridoidea</taxon>
        <taxon>Cyprididae</taxon>
        <taxon>Notodromas</taxon>
    </lineage>
</organism>
<dbReference type="AlphaFoldDB" id="A0A7R9BD41"/>
<dbReference type="GO" id="GO:0005524">
    <property type="term" value="F:ATP binding"/>
    <property type="evidence" value="ECO:0007669"/>
    <property type="project" value="UniProtKB-UniRule"/>
</dbReference>
<comment type="similarity">
    <text evidence="6">Belongs to the protein kinase superfamily. CMGC Ser/Thr protein kinase family. Lammer subfamily.</text>
</comment>
<dbReference type="Gene3D" id="3.30.200.20">
    <property type="entry name" value="Phosphorylase Kinase, domain 1"/>
    <property type="match status" value="1"/>
</dbReference>
<feature type="domain" description="Protein kinase" evidence="9">
    <location>
        <begin position="59"/>
        <end position="373"/>
    </location>
</feature>
<dbReference type="PROSITE" id="PS00108">
    <property type="entry name" value="PROTEIN_KINASE_ST"/>
    <property type="match status" value="1"/>
</dbReference>
<accession>A0A7R9BD41</accession>
<sequence>MCPRGQIGWLNASRDLGDRLLQRSRRDGEQRPDREPTIIRDDSDGHLIYQTHDVIRKRYEIVSHLGEGTFGKVVKSKDLRTKTTIALKIIKNVDKYREAAKLEINVLKTILKSGSDGARMCVRMLDWFDYHGHMCICFEMLGLSVFDFLKENNYHPYPLYQVRHMAYQLCEAVNFLHERKLTHTDLKPENILFLNSDYDIVRSGRKRESKVVKQSWIKLIDFGSATFDDEYHSTIVSTRHYRAPEVILEVGWSHPCDIWSIGCIIFELYTGFTLFQTHDNREHLAMMERILGTVPIWMGRKTSTSYFHRNGTLDWDSRSSAGRFVKEHCKPLGRYKIHNDEDTKHLFELISSMLVYDPKDRTSLLKARQHIFFDKLSPKERFGCTFSGSCTRSPDGSFRQHESSLSSGLFLYAAAMLKRLGAMANELGDEGLAEIGKWGPKQLDDLLEALQNFSHSLDDIINDLGGRPGAGVTENGQITDPTARALFESRSVFDIVDASEPERELTVPAGARPAKRPRPESPKSKAKRLPQGKPRSKEGASAATIAHLQQDNLARAEVRELIKRQEKHEKHQMRNGGGPEEIKPFFIMPKKIGKVECVQPGKGEVLIPKRKAPAAPGNHKSTGVPGMRISMAVDQAQMEHDEGTAELLKSLQDDVVQGLLGLGQTQGIISESMSTVLSAGTSAGISSAGHVFTDVTLNALNVNEDEEEGLGLDYLQTA</sequence>
<dbReference type="PANTHER" id="PTHR45646:SF11">
    <property type="entry name" value="SERINE_THREONINE-PROTEIN KINASE DOA"/>
    <property type="match status" value="1"/>
</dbReference>
<dbReference type="PROSITE" id="PS50011">
    <property type="entry name" value="PROTEIN_KINASE_DOM"/>
    <property type="match status" value="1"/>
</dbReference>
<name>A0A7R9BD41_9CRUS</name>
<evidence type="ECO:0000256" key="8">
    <source>
        <dbReference type="SAM" id="MobiDB-lite"/>
    </source>
</evidence>
<keyword evidence="5 7" id="KW-0067">ATP-binding</keyword>
<keyword evidence="1" id="KW-0723">Serine/threonine-protein kinase</keyword>
<dbReference type="InterPro" id="IPR051175">
    <property type="entry name" value="CLK_kinases"/>
</dbReference>
<dbReference type="SUPFAM" id="SSF56112">
    <property type="entry name" value="Protein kinase-like (PK-like)"/>
    <property type="match status" value="1"/>
</dbReference>
<protein>
    <recommendedName>
        <fullName evidence="9">Protein kinase domain-containing protein</fullName>
    </recommendedName>
</protein>
<dbReference type="GO" id="GO:0005634">
    <property type="term" value="C:nucleus"/>
    <property type="evidence" value="ECO:0007669"/>
    <property type="project" value="TreeGrafter"/>
</dbReference>
<dbReference type="GO" id="GO:0043484">
    <property type="term" value="P:regulation of RNA splicing"/>
    <property type="evidence" value="ECO:0007669"/>
    <property type="project" value="TreeGrafter"/>
</dbReference>
<dbReference type="Proteomes" id="UP000678499">
    <property type="component" value="Unassembled WGS sequence"/>
</dbReference>
<dbReference type="PANTHER" id="PTHR45646">
    <property type="entry name" value="SERINE/THREONINE-PROTEIN KINASE DOA-RELATED"/>
    <property type="match status" value="1"/>
</dbReference>
<keyword evidence="2" id="KW-0808">Transferase</keyword>
<evidence type="ECO:0000256" key="5">
    <source>
        <dbReference type="ARBA" id="ARBA00022840"/>
    </source>
</evidence>
<evidence type="ECO:0000256" key="3">
    <source>
        <dbReference type="ARBA" id="ARBA00022741"/>
    </source>
</evidence>
<proteinExistence type="inferred from homology"/>
<evidence type="ECO:0000313" key="11">
    <source>
        <dbReference type="Proteomes" id="UP000678499"/>
    </source>
</evidence>
<dbReference type="PROSITE" id="PS00107">
    <property type="entry name" value="PROTEIN_KINASE_ATP"/>
    <property type="match status" value="1"/>
</dbReference>
<evidence type="ECO:0000256" key="7">
    <source>
        <dbReference type="PROSITE-ProRule" id="PRU10141"/>
    </source>
</evidence>
<dbReference type="Gene3D" id="1.10.510.10">
    <property type="entry name" value="Transferase(Phosphotransferase) domain 1"/>
    <property type="match status" value="1"/>
</dbReference>
<evidence type="ECO:0000259" key="9">
    <source>
        <dbReference type="PROSITE" id="PS50011"/>
    </source>
</evidence>
<dbReference type="InterPro" id="IPR011009">
    <property type="entry name" value="Kinase-like_dom_sf"/>
</dbReference>
<evidence type="ECO:0000313" key="10">
    <source>
        <dbReference type="EMBL" id="CAD7272947.1"/>
    </source>
</evidence>
<dbReference type="Pfam" id="PF00069">
    <property type="entry name" value="Pkinase"/>
    <property type="match status" value="1"/>
</dbReference>
<evidence type="ECO:0000256" key="6">
    <source>
        <dbReference type="ARBA" id="ARBA00037966"/>
    </source>
</evidence>
<feature type="region of interest" description="Disordered" evidence="8">
    <location>
        <begin position="501"/>
        <end position="544"/>
    </location>
</feature>
<evidence type="ECO:0000256" key="1">
    <source>
        <dbReference type="ARBA" id="ARBA00022527"/>
    </source>
</evidence>
<feature type="binding site" evidence="7">
    <location>
        <position position="88"/>
    </location>
    <ligand>
        <name>ATP</name>
        <dbReference type="ChEBI" id="CHEBI:30616"/>
    </ligand>
</feature>
<dbReference type="OrthoDB" id="283111at2759"/>
<dbReference type="GO" id="GO:0004674">
    <property type="term" value="F:protein serine/threonine kinase activity"/>
    <property type="evidence" value="ECO:0007669"/>
    <property type="project" value="UniProtKB-KW"/>
</dbReference>
<keyword evidence="11" id="KW-1185">Reference proteome</keyword>
<evidence type="ECO:0000256" key="2">
    <source>
        <dbReference type="ARBA" id="ARBA00022679"/>
    </source>
</evidence>
<dbReference type="EMBL" id="CAJPEX010000077">
    <property type="protein sequence ID" value="CAG0913099.1"/>
    <property type="molecule type" value="Genomic_DNA"/>
</dbReference>
<dbReference type="CDD" id="cd14134">
    <property type="entry name" value="PKc_CLK"/>
    <property type="match status" value="1"/>
</dbReference>
<keyword evidence="3 7" id="KW-0547">Nucleotide-binding</keyword>
<evidence type="ECO:0000256" key="4">
    <source>
        <dbReference type="ARBA" id="ARBA00022777"/>
    </source>
</evidence>
<keyword evidence="4" id="KW-0418">Kinase</keyword>
<dbReference type="InterPro" id="IPR008271">
    <property type="entry name" value="Ser/Thr_kinase_AS"/>
</dbReference>
<dbReference type="InterPro" id="IPR017441">
    <property type="entry name" value="Protein_kinase_ATP_BS"/>
</dbReference>
<dbReference type="SMART" id="SM00220">
    <property type="entry name" value="S_TKc"/>
    <property type="match status" value="1"/>
</dbReference>
<gene>
    <name evidence="10" type="ORF">NMOB1V02_LOCUS858</name>
</gene>
<dbReference type="InterPro" id="IPR000719">
    <property type="entry name" value="Prot_kinase_dom"/>
</dbReference>
<dbReference type="EMBL" id="OA882114">
    <property type="protein sequence ID" value="CAD7272947.1"/>
    <property type="molecule type" value="Genomic_DNA"/>
</dbReference>
<reference evidence="10" key="1">
    <citation type="submission" date="2020-11" db="EMBL/GenBank/DDBJ databases">
        <authorList>
            <person name="Tran Van P."/>
        </authorList>
    </citation>
    <scope>NUCLEOTIDE SEQUENCE</scope>
</reference>